<reference evidence="2 3" key="1">
    <citation type="submission" date="2018-02" db="EMBL/GenBank/DDBJ databases">
        <title>Novel Leptospira species isolated from soil and water in Japan.</title>
        <authorList>
            <person name="Nakao R."/>
            <person name="Masuzawa T."/>
        </authorList>
    </citation>
    <scope>NUCLEOTIDE SEQUENCE [LARGE SCALE GENOMIC DNA]</scope>
    <source>
        <strain evidence="2 3">E8</strain>
    </source>
</reference>
<gene>
    <name evidence="2" type="ORF">LPTSP1_31350</name>
</gene>
<keyword evidence="1" id="KW-0812">Transmembrane</keyword>
<proteinExistence type="predicted"/>
<name>A0A2P2D657_9LEPT</name>
<keyword evidence="1" id="KW-0472">Membrane</keyword>
<accession>A0A2P2D657</accession>
<feature type="transmembrane region" description="Helical" evidence="1">
    <location>
        <begin position="15"/>
        <end position="32"/>
    </location>
</feature>
<dbReference type="AlphaFoldDB" id="A0A2P2D657"/>
<organism evidence="2 3">
    <name type="scientific">Leptospira johnsonii</name>
    <dbReference type="NCBI Taxonomy" id="1917820"/>
    <lineage>
        <taxon>Bacteria</taxon>
        <taxon>Pseudomonadati</taxon>
        <taxon>Spirochaetota</taxon>
        <taxon>Spirochaetia</taxon>
        <taxon>Leptospirales</taxon>
        <taxon>Leptospiraceae</taxon>
        <taxon>Leptospira</taxon>
    </lineage>
</organism>
<dbReference type="Proteomes" id="UP000245076">
    <property type="component" value="Unassembled WGS sequence"/>
</dbReference>
<dbReference type="EMBL" id="BFAY01000011">
    <property type="protein sequence ID" value="GBF40124.1"/>
    <property type="molecule type" value="Genomic_DNA"/>
</dbReference>
<evidence type="ECO:0000313" key="3">
    <source>
        <dbReference type="Proteomes" id="UP000245076"/>
    </source>
</evidence>
<sequence>MDAVDFLKLNAVSKIWAAVFVAGLVFSNYYLYSTTNSKLESYKSEPPFLRFDFTDSYLVDRSSQAPYLADGNLNTEWRKLRPSSMKMDFDLELRLSHRLKSGVYVPTNWKGLKVIACSKNTPLLSLKILEREAINVDKESRLPNDTEYGSIDLDFSKSETATVLLKKDAGSVLQKEYPSGIWIWAVQGTFQSVGPDSCIADIQLFE</sequence>
<keyword evidence="3" id="KW-1185">Reference proteome</keyword>
<evidence type="ECO:0000256" key="1">
    <source>
        <dbReference type="SAM" id="Phobius"/>
    </source>
</evidence>
<keyword evidence="1" id="KW-1133">Transmembrane helix</keyword>
<comment type="caution">
    <text evidence="2">The sequence shown here is derived from an EMBL/GenBank/DDBJ whole genome shotgun (WGS) entry which is preliminary data.</text>
</comment>
<evidence type="ECO:0000313" key="2">
    <source>
        <dbReference type="EMBL" id="GBF40124.1"/>
    </source>
</evidence>
<protein>
    <submittedName>
        <fullName evidence="2">Uncharacterized protein</fullName>
    </submittedName>
</protein>